<proteinExistence type="predicted"/>
<comment type="caution">
    <text evidence="1">The sequence shown here is derived from an EMBL/GenBank/DDBJ whole genome shotgun (WGS) entry which is preliminary data.</text>
</comment>
<sequence length="118" mass="14294">MSYEHGLENSKNFARSRTHSRVSINFSCTISKIQNIGHSRRISPWEVVRARFRKKTRWSYTLREVTRRVEFRSIFHVPSRKFKILATPDVLAHGKLYEHDFMKKRAYSSFDRFFMHRL</sequence>
<protein>
    <submittedName>
        <fullName evidence="1">Uncharacterized protein</fullName>
    </submittedName>
</protein>
<evidence type="ECO:0000313" key="1">
    <source>
        <dbReference type="EMBL" id="RRT32961.1"/>
    </source>
</evidence>
<accession>A0A426X0G0</accession>
<organism evidence="1 2">
    <name type="scientific">Ensete ventricosum</name>
    <name type="common">Abyssinian banana</name>
    <name type="synonym">Musa ensete</name>
    <dbReference type="NCBI Taxonomy" id="4639"/>
    <lineage>
        <taxon>Eukaryota</taxon>
        <taxon>Viridiplantae</taxon>
        <taxon>Streptophyta</taxon>
        <taxon>Embryophyta</taxon>
        <taxon>Tracheophyta</taxon>
        <taxon>Spermatophyta</taxon>
        <taxon>Magnoliopsida</taxon>
        <taxon>Liliopsida</taxon>
        <taxon>Zingiberales</taxon>
        <taxon>Musaceae</taxon>
        <taxon>Ensete</taxon>
    </lineage>
</organism>
<evidence type="ECO:0000313" key="2">
    <source>
        <dbReference type="Proteomes" id="UP000287651"/>
    </source>
</evidence>
<dbReference type="AlphaFoldDB" id="A0A426X0G0"/>
<dbReference type="Proteomes" id="UP000287651">
    <property type="component" value="Unassembled WGS sequence"/>
</dbReference>
<reference evidence="1 2" key="1">
    <citation type="journal article" date="2014" name="Agronomy (Basel)">
        <title>A Draft Genome Sequence for Ensete ventricosum, the Drought-Tolerant Tree Against Hunger.</title>
        <authorList>
            <person name="Harrison J."/>
            <person name="Moore K.A."/>
            <person name="Paszkiewicz K."/>
            <person name="Jones T."/>
            <person name="Grant M."/>
            <person name="Ambacheew D."/>
            <person name="Muzemil S."/>
            <person name="Studholme D.J."/>
        </authorList>
    </citation>
    <scope>NUCLEOTIDE SEQUENCE [LARGE SCALE GENOMIC DNA]</scope>
</reference>
<dbReference type="EMBL" id="AMZH03030238">
    <property type="protein sequence ID" value="RRT32961.1"/>
    <property type="molecule type" value="Genomic_DNA"/>
</dbReference>
<name>A0A426X0G0_ENSVE</name>
<gene>
    <name evidence="1" type="ORF">B296_00047291</name>
</gene>